<protein>
    <recommendedName>
        <fullName evidence="8">Glucosyl-3-phosphoglycerate synthase</fullName>
        <ecNumber evidence="7">2.4.1.266</ecNumber>
    </recommendedName>
</protein>
<evidence type="ECO:0000256" key="7">
    <source>
        <dbReference type="ARBA" id="ARBA00039022"/>
    </source>
</evidence>
<feature type="region of interest" description="Disordered" evidence="11">
    <location>
        <begin position="1"/>
        <end position="33"/>
    </location>
</feature>
<accession>A0ABV7ZN32</accession>
<dbReference type="InterPro" id="IPR001173">
    <property type="entry name" value="Glyco_trans_2-like"/>
</dbReference>
<dbReference type="PANTHER" id="PTHR48090">
    <property type="entry name" value="UNDECAPRENYL-PHOSPHATE 4-DEOXY-4-FORMAMIDO-L-ARABINOSE TRANSFERASE-RELATED"/>
    <property type="match status" value="1"/>
</dbReference>
<comment type="catalytic activity">
    <reaction evidence="10">
        <text>an NDP-alpha-D-glucose + (2R)-3-phosphoglycerate = (2R)-2-O-(alpha-D-glucopyranosyl)-3-phospho-glycerate + a ribonucleoside 5'-diphosphate + H(+)</text>
        <dbReference type="Rhea" id="RHEA:47244"/>
        <dbReference type="ChEBI" id="CHEBI:15378"/>
        <dbReference type="ChEBI" id="CHEBI:57930"/>
        <dbReference type="ChEBI" id="CHEBI:58272"/>
        <dbReference type="ChEBI" id="CHEBI:62600"/>
        <dbReference type="ChEBI" id="CHEBI:76533"/>
        <dbReference type="EC" id="2.4.1.266"/>
    </reaction>
    <physiologicalReaction direction="left-to-right" evidence="10">
        <dbReference type="Rhea" id="RHEA:47245"/>
    </physiologicalReaction>
</comment>
<dbReference type="RefSeq" id="WP_290292186.1">
    <property type="nucleotide sequence ID" value="NZ_CP047211.1"/>
</dbReference>
<comment type="cofactor">
    <cofactor evidence="1">
        <name>Mn(2+)</name>
        <dbReference type="ChEBI" id="CHEBI:29035"/>
    </cofactor>
</comment>
<dbReference type="Pfam" id="PF00535">
    <property type="entry name" value="Glycos_transf_2"/>
    <property type="match status" value="1"/>
</dbReference>
<dbReference type="Gene3D" id="3.90.550.10">
    <property type="entry name" value="Spore Coat Polysaccharide Biosynthesis Protein SpsA, Chain A"/>
    <property type="match status" value="1"/>
</dbReference>
<feature type="domain" description="Glycosyltransferase 2-like" evidence="12">
    <location>
        <begin position="43"/>
        <end position="159"/>
    </location>
</feature>
<keyword evidence="5 13" id="KW-0808">Transferase</keyword>
<dbReference type="SUPFAM" id="SSF53448">
    <property type="entry name" value="Nucleotide-diphospho-sugar transferases"/>
    <property type="match status" value="1"/>
</dbReference>
<evidence type="ECO:0000259" key="12">
    <source>
        <dbReference type="Pfam" id="PF00535"/>
    </source>
</evidence>
<evidence type="ECO:0000256" key="9">
    <source>
        <dbReference type="ARBA" id="ARBA00048689"/>
    </source>
</evidence>
<dbReference type="EMBL" id="JBHRZN010000001">
    <property type="protein sequence ID" value="MFC3848677.1"/>
    <property type="molecule type" value="Genomic_DNA"/>
</dbReference>
<evidence type="ECO:0000256" key="11">
    <source>
        <dbReference type="SAM" id="MobiDB-lite"/>
    </source>
</evidence>
<comment type="catalytic activity">
    <reaction evidence="9">
        <text>(2R)-3-phosphoglycerate + UDP-alpha-D-glucose = (2R)-2-O-(alpha-D-glucopyranosyl)-3-phospho-glycerate + UDP + H(+)</text>
        <dbReference type="Rhea" id="RHEA:31319"/>
        <dbReference type="ChEBI" id="CHEBI:15378"/>
        <dbReference type="ChEBI" id="CHEBI:58223"/>
        <dbReference type="ChEBI" id="CHEBI:58272"/>
        <dbReference type="ChEBI" id="CHEBI:58885"/>
        <dbReference type="ChEBI" id="CHEBI:62600"/>
        <dbReference type="EC" id="2.4.1.266"/>
    </reaction>
    <physiologicalReaction direction="left-to-right" evidence="9">
        <dbReference type="Rhea" id="RHEA:31320"/>
    </physiologicalReaction>
</comment>
<keyword evidence="14" id="KW-1185">Reference proteome</keyword>
<evidence type="ECO:0000313" key="14">
    <source>
        <dbReference type="Proteomes" id="UP001595751"/>
    </source>
</evidence>
<organism evidence="13 14">
    <name type="scientific">Corynebacterium hansenii</name>
    <dbReference type="NCBI Taxonomy" id="394964"/>
    <lineage>
        <taxon>Bacteria</taxon>
        <taxon>Bacillati</taxon>
        <taxon>Actinomycetota</taxon>
        <taxon>Actinomycetes</taxon>
        <taxon>Mycobacteriales</taxon>
        <taxon>Corynebacteriaceae</taxon>
        <taxon>Corynebacterium</taxon>
    </lineage>
</organism>
<keyword evidence="4 13" id="KW-0328">Glycosyltransferase</keyword>
<dbReference type="CDD" id="cd04179">
    <property type="entry name" value="DPM_DPG-synthase_like"/>
    <property type="match status" value="1"/>
</dbReference>
<dbReference type="GO" id="GO:0016757">
    <property type="term" value="F:glycosyltransferase activity"/>
    <property type="evidence" value="ECO:0007669"/>
    <property type="project" value="UniProtKB-KW"/>
</dbReference>
<gene>
    <name evidence="13" type="ORF">ACFORJ_00640</name>
</gene>
<evidence type="ECO:0000256" key="1">
    <source>
        <dbReference type="ARBA" id="ARBA00001936"/>
    </source>
</evidence>
<evidence type="ECO:0000256" key="5">
    <source>
        <dbReference type="ARBA" id="ARBA00022679"/>
    </source>
</evidence>
<evidence type="ECO:0000256" key="4">
    <source>
        <dbReference type="ARBA" id="ARBA00022676"/>
    </source>
</evidence>
<evidence type="ECO:0000313" key="13">
    <source>
        <dbReference type="EMBL" id="MFC3848677.1"/>
    </source>
</evidence>
<reference evidence="14" key="1">
    <citation type="journal article" date="2019" name="Int. J. Syst. Evol. Microbiol.">
        <title>The Global Catalogue of Microorganisms (GCM) 10K type strain sequencing project: providing services to taxonomists for standard genome sequencing and annotation.</title>
        <authorList>
            <consortium name="The Broad Institute Genomics Platform"/>
            <consortium name="The Broad Institute Genome Sequencing Center for Infectious Disease"/>
            <person name="Wu L."/>
            <person name="Ma J."/>
        </authorList>
    </citation>
    <scope>NUCLEOTIDE SEQUENCE [LARGE SCALE GENOMIC DNA]</scope>
    <source>
        <strain evidence="14">CCUG 53252</strain>
    </source>
</reference>
<evidence type="ECO:0000256" key="2">
    <source>
        <dbReference type="ARBA" id="ARBA00001946"/>
    </source>
</evidence>
<proteinExistence type="inferred from homology"/>
<name>A0ABV7ZN32_9CORY</name>
<evidence type="ECO:0000256" key="3">
    <source>
        <dbReference type="ARBA" id="ARBA00006739"/>
    </source>
</evidence>
<dbReference type="Proteomes" id="UP001595751">
    <property type="component" value="Unassembled WGS sequence"/>
</dbReference>
<dbReference type="InterPro" id="IPR029044">
    <property type="entry name" value="Nucleotide-diphossugar_trans"/>
</dbReference>
<comment type="cofactor">
    <cofactor evidence="2">
        <name>Mg(2+)</name>
        <dbReference type="ChEBI" id="CHEBI:18420"/>
    </cofactor>
</comment>
<comment type="caution">
    <text evidence="13">The sequence shown here is derived from an EMBL/GenBank/DDBJ whole genome shotgun (WGS) entry which is preliminary data.</text>
</comment>
<feature type="compositionally biased region" description="Gly residues" evidence="11">
    <location>
        <begin position="9"/>
        <end position="33"/>
    </location>
</feature>
<dbReference type="NCBIfam" id="NF010496">
    <property type="entry name" value="PRK13915.1"/>
    <property type="match status" value="1"/>
</dbReference>
<keyword evidence="6" id="KW-0460">Magnesium</keyword>
<dbReference type="EC" id="2.4.1.266" evidence="7"/>
<comment type="similarity">
    <text evidence="3">Belongs to the glycosyltransferase 2 family.</text>
</comment>
<dbReference type="PANTHER" id="PTHR48090:SF10">
    <property type="entry name" value="GLUCOSYL-3-PHOSPHOGLYCERATE SYNTHASE"/>
    <property type="match status" value="1"/>
</dbReference>
<sequence>MSGVKGVSGVSGAGDGATGVGSGAATGTADGGDAGVVKRPTVSVILPALDEEATVGAVVESVLPSLAAGIVDEIIVVDSDSSDRTAEVAAAAGARVVNWADALPGVPTRPGKGEAMWRGVAAARGDIVVFLDADLRDPSPTFVPSLVAPLLNGDDVRLVKGHYRRDTPGDVGGGRVTELTARPLLAAFRPDLAVIRQPLSGEYAARRADLMELPFAARYGVEIGLLVDVADRWGAETIHEVDLGVRAHRNRPLGQLGPMAVDVSATLLRKIGLEPATAEDLPDDRPPLARVLGAGAPGEVMKQ</sequence>
<dbReference type="InterPro" id="IPR050256">
    <property type="entry name" value="Glycosyltransferase_2"/>
</dbReference>
<evidence type="ECO:0000256" key="10">
    <source>
        <dbReference type="ARBA" id="ARBA00048997"/>
    </source>
</evidence>
<evidence type="ECO:0000256" key="8">
    <source>
        <dbReference type="ARBA" id="ARBA00040894"/>
    </source>
</evidence>
<evidence type="ECO:0000256" key="6">
    <source>
        <dbReference type="ARBA" id="ARBA00022842"/>
    </source>
</evidence>